<feature type="region of interest" description="Disordered" evidence="1">
    <location>
        <begin position="231"/>
        <end position="250"/>
    </location>
</feature>
<protein>
    <submittedName>
        <fullName evidence="2">Uncharacterized protein</fullName>
    </submittedName>
</protein>
<dbReference type="AlphaFoldDB" id="A0A7S8FBF7"/>
<proteinExistence type="predicted"/>
<dbReference type="PANTHER" id="PTHR43019">
    <property type="entry name" value="SERINE ENDOPROTEASE DEGS"/>
    <property type="match status" value="1"/>
</dbReference>
<dbReference type="InterPro" id="IPR043504">
    <property type="entry name" value="Peptidase_S1_PA_chymotrypsin"/>
</dbReference>
<reference evidence="2 3" key="1">
    <citation type="journal article" date="2020" name="ISME J.">
        <title>Enrichment and physiological characterization of a novel comammox Nitrospira indicates ammonium inhibition of complete nitrification.</title>
        <authorList>
            <person name="Sakoula D."/>
            <person name="Koch H."/>
            <person name="Frank J."/>
            <person name="Jetten M.S.M."/>
            <person name="van Kessel M.A.H.J."/>
            <person name="Lucker S."/>
        </authorList>
    </citation>
    <scope>NUCLEOTIDE SEQUENCE [LARGE SCALE GENOMIC DNA]</scope>
    <source>
        <strain evidence="2">Comreactor17</strain>
    </source>
</reference>
<evidence type="ECO:0000313" key="3">
    <source>
        <dbReference type="Proteomes" id="UP000593737"/>
    </source>
</evidence>
<dbReference type="PANTHER" id="PTHR43019:SF23">
    <property type="entry name" value="PROTEASE DO-LIKE 5, CHLOROPLASTIC"/>
    <property type="match status" value="1"/>
</dbReference>
<evidence type="ECO:0000313" key="2">
    <source>
        <dbReference type="EMBL" id="QPD02758.1"/>
    </source>
</evidence>
<dbReference type="InterPro" id="IPR009003">
    <property type="entry name" value="Peptidase_S1_PA"/>
</dbReference>
<dbReference type="Gene3D" id="2.40.10.10">
    <property type="entry name" value="Trypsin-like serine proteases"/>
    <property type="match status" value="2"/>
</dbReference>
<organism evidence="2 3">
    <name type="scientific">Candidatus Nitrospira kreftii</name>
    <dbReference type="NCBI Taxonomy" id="2652173"/>
    <lineage>
        <taxon>Bacteria</taxon>
        <taxon>Pseudomonadati</taxon>
        <taxon>Nitrospirota</taxon>
        <taxon>Nitrospiria</taxon>
        <taxon>Nitrospirales</taxon>
        <taxon>Nitrospiraceae</taxon>
        <taxon>Nitrospira</taxon>
    </lineage>
</organism>
<sequence length="250" mass="26659">MKMPMSLEPVIVLLRGLLFFTLFLEATIAQAQNIEELKKGVVKLTAQVDGKTKVGTGFIVKFDSEIVYIMTAAHVISGDSQPKVQFFSRQEVPVRAQVKHAEGGDGETGMALLVVRGKDNIPVGLATLPLATVARVSGGEDIMVIGHPRGAGDWAILKGSIAARQGRYLTVDANIDEGNSGGPIMHSGQVVGLIGGAQRYGKGVTIGTVLLLKNAHHQASPRPLLPVVSLRNPRPPLPVKSPARTVRRWS</sequence>
<dbReference type="Proteomes" id="UP000593737">
    <property type="component" value="Chromosome"/>
</dbReference>
<dbReference type="Pfam" id="PF13365">
    <property type="entry name" value="Trypsin_2"/>
    <property type="match status" value="1"/>
</dbReference>
<dbReference type="SUPFAM" id="SSF50494">
    <property type="entry name" value="Trypsin-like serine proteases"/>
    <property type="match status" value="1"/>
</dbReference>
<dbReference type="EMBL" id="CP047423">
    <property type="protein sequence ID" value="QPD02758.1"/>
    <property type="molecule type" value="Genomic_DNA"/>
</dbReference>
<dbReference type="KEGG" id="nkf:Nkreftii_000532"/>
<accession>A0A7S8FBF7</accession>
<gene>
    <name evidence="2" type="ORF">Nkreftii_000532</name>
</gene>
<name>A0A7S8FBF7_9BACT</name>
<evidence type="ECO:0000256" key="1">
    <source>
        <dbReference type="SAM" id="MobiDB-lite"/>
    </source>
</evidence>